<keyword evidence="2" id="KW-1185">Reference proteome</keyword>
<proteinExistence type="predicted"/>
<evidence type="ECO:0000313" key="2">
    <source>
        <dbReference type="Proteomes" id="UP001597373"/>
    </source>
</evidence>
<dbReference type="SUPFAM" id="SSF46785">
    <property type="entry name" value="Winged helix' DNA-binding domain"/>
    <property type="match status" value="1"/>
</dbReference>
<reference evidence="2" key="1">
    <citation type="journal article" date="2019" name="Int. J. Syst. Evol. Microbiol.">
        <title>The Global Catalogue of Microorganisms (GCM) 10K type strain sequencing project: providing services to taxonomists for standard genome sequencing and annotation.</title>
        <authorList>
            <consortium name="The Broad Institute Genomics Platform"/>
            <consortium name="The Broad Institute Genome Sequencing Center for Infectious Disease"/>
            <person name="Wu L."/>
            <person name="Ma J."/>
        </authorList>
    </citation>
    <scope>NUCLEOTIDE SEQUENCE [LARGE SCALE GENOMIC DNA]</scope>
    <source>
        <strain evidence="2">KCTC 23707</strain>
    </source>
</reference>
<dbReference type="InterPro" id="IPR036390">
    <property type="entry name" value="WH_DNA-bd_sf"/>
</dbReference>
<organism evidence="1 2">
    <name type="scientific">Chelativorans composti</name>
    <dbReference type="NCBI Taxonomy" id="768533"/>
    <lineage>
        <taxon>Bacteria</taxon>
        <taxon>Pseudomonadati</taxon>
        <taxon>Pseudomonadota</taxon>
        <taxon>Alphaproteobacteria</taxon>
        <taxon>Hyphomicrobiales</taxon>
        <taxon>Phyllobacteriaceae</taxon>
        <taxon>Chelativorans</taxon>
    </lineage>
</organism>
<dbReference type="RefSeq" id="WP_345098536.1">
    <property type="nucleotide sequence ID" value="NZ_BAABGS010000017.1"/>
</dbReference>
<sequence>MKPRRTEKQREIMGIILREVGQGRFLSIKELHEMISYSASYGAIRISVRWLERQGMLERRQVGRNTILVPTKRGYDWFRPAQ</sequence>
<protein>
    <submittedName>
        <fullName evidence="1">Uncharacterized protein</fullName>
    </submittedName>
</protein>
<evidence type="ECO:0000313" key="1">
    <source>
        <dbReference type="EMBL" id="MFD2261070.1"/>
    </source>
</evidence>
<name>A0ABW5DP38_9HYPH</name>
<accession>A0ABW5DP38</accession>
<dbReference type="EMBL" id="JBHUIR010000059">
    <property type="protein sequence ID" value="MFD2261070.1"/>
    <property type="molecule type" value="Genomic_DNA"/>
</dbReference>
<dbReference type="Proteomes" id="UP001597373">
    <property type="component" value="Unassembled WGS sequence"/>
</dbReference>
<gene>
    <name evidence="1" type="ORF">ACFSMZ_15075</name>
</gene>
<comment type="caution">
    <text evidence="1">The sequence shown here is derived from an EMBL/GenBank/DDBJ whole genome shotgun (WGS) entry which is preliminary data.</text>
</comment>